<proteinExistence type="inferred from homology"/>
<keyword evidence="3" id="KW-0963">Cytoplasm</keyword>
<dbReference type="PANTHER" id="PTHR45783:SF3">
    <property type="entry name" value="KINESIN LIGHT CHAIN"/>
    <property type="match status" value="1"/>
</dbReference>
<feature type="domain" description="CHAT" evidence="12">
    <location>
        <begin position="445"/>
        <end position="754"/>
    </location>
</feature>
<comment type="similarity">
    <text evidence="2">Belongs to the kinesin light chain family.</text>
</comment>
<evidence type="ECO:0000256" key="3">
    <source>
        <dbReference type="ARBA" id="ARBA00022490"/>
    </source>
</evidence>
<dbReference type="InterPro" id="IPR019734">
    <property type="entry name" value="TPR_rpt"/>
</dbReference>
<reference evidence="13" key="2">
    <citation type="submission" date="2020-01" db="EMBL/GenBank/DDBJ databases">
        <authorList>
            <person name="Campanaro S."/>
        </authorList>
    </citation>
    <scope>NUCLEOTIDE SEQUENCE</scope>
    <source>
        <strain evidence="13">AS06rmzACSIP_7</strain>
    </source>
</reference>
<dbReference type="GO" id="GO:0007018">
    <property type="term" value="P:microtubule-based movement"/>
    <property type="evidence" value="ECO:0007669"/>
    <property type="project" value="TreeGrafter"/>
</dbReference>
<keyword evidence="9" id="KW-0206">Cytoskeleton</keyword>
<keyword evidence="11" id="KW-0732">Signal</keyword>
<dbReference type="InterPro" id="IPR002151">
    <property type="entry name" value="Kinesin_light"/>
</dbReference>
<gene>
    <name evidence="13" type="ORF">GXY80_15410</name>
</gene>
<evidence type="ECO:0000256" key="4">
    <source>
        <dbReference type="ARBA" id="ARBA00022701"/>
    </source>
</evidence>
<dbReference type="SUPFAM" id="SSF48452">
    <property type="entry name" value="TPR-like"/>
    <property type="match status" value="1"/>
</dbReference>
<reference evidence="13" key="1">
    <citation type="journal article" date="2020" name="Biotechnol. Biofuels">
        <title>New insights from the biogas microbiome by comprehensive genome-resolved metagenomics of nearly 1600 species originating from multiple anaerobic digesters.</title>
        <authorList>
            <person name="Campanaro S."/>
            <person name="Treu L."/>
            <person name="Rodriguez-R L.M."/>
            <person name="Kovalovszki A."/>
            <person name="Ziels R.M."/>
            <person name="Maus I."/>
            <person name="Zhu X."/>
            <person name="Kougias P.G."/>
            <person name="Basile A."/>
            <person name="Luo G."/>
            <person name="Schluter A."/>
            <person name="Konstantinidis K.T."/>
            <person name="Angelidaki I."/>
        </authorList>
    </citation>
    <scope>NUCLEOTIDE SEQUENCE</scope>
    <source>
        <strain evidence="13">AS06rmzACSIP_7</strain>
    </source>
</reference>
<evidence type="ECO:0000256" key="11">
    <source>
        <dbReference type="SAM" id="SignalP"/>
    </source>
</evidence>
<evidence type="ECO:0000256" key="10">
    <source>
        <dbReference type="PROSITE-ProRule" id="PRU00339"/>
    </source>
</evidence>
<keyword evidence="8" id="KW-0505">Motor protein</keyword>
<dbReference type="GO" id="GO:0005871">
    <property type="term" value="C:kinesin complex"/>
    <property type="evidence" value="ECO:0007669"/>
    <property type="project" value="InterPro"/>
</dbReference>
<dbReference type="InterPro" id="IPR011990">
    <property type="entry name" value="TPR-like_helical_dom_sf"/>
</dbReference>
<keyword evidence="5" id="KW-0677">Repeat</keyword>
<keyword evidence="6 10" id="KW-0802">TPR repeat</keyword>
<feature type="repeat" description="TPR" evidence="10">
    <location>
        <begin position="70"/>
        <end position="103"/>
    </location>
</feature>
<evidence type="ECO:0000256" key="9">
    <source>
        <dbReference type="ARBA" id="ARBA00023212"/>
    </source>
</evidence>
<dbReference type="Pfam" id="PF13424">
    <property type="entry name" value="TPR_12"/>
    <property type="match status" value="2"/>
</dbReference>
<evidence type="ECO:0000259" key="12">
    <source>
        <dbReference type="Pfam" id="PF12770"/>
    </source>
</evidence>
<comment type="subcellular location">
    <subcellularLocation>
        <location evidence="1">Cytoplasm</location>
        <location evidence="1">Cytoskeleton</location>
    </subcellularLocation>
</comment>
<keyword evidence="4" id="KW-0493">Microtubule</keyword>
<dbReference type="AlphaFoldDB" id="A0A971S2M8"/>
<evidence type="ECO:0000256" key="1">
    <source>
        <dbReference type="ARBA" id="ARBA00004245"/>
    </source>
</evidence>
<dbReference type="GO" id="GO:0005737">
    <property type="term" value="C:cytoplasm"/>
    <property type="evidence" value="ECO:0007669"/>
    <property type="project" value="TreeGrafter"/>
</dbReference>
<name>A0A971S2M8_9BACT</name>
<evidence type="ECO:0000313" key="13">
    <source>
        <dbReference type="EMBL" id="NLW36844.1"/>
    </source>
</evidence>
<dbReference type="InterPro" id="IPR024983">
    <property type="entry name" value="CHAT_dom"/>
</dbReference>
<evidence type="ECO:0000256" key="7">
    <source>
        <dbReference type="ARBA" id="ARBA00023054"/>
    </source>
</evidence>
<evidence type="ECO:0000256" key="6">
    <source>
        <dbReference type="ARBA" id="ARBA00022803"/>
    </source>
</evidence>
<dbReference type="PANTHER" id="PTHR45783">
    <property type="entry name" value="KINESIN LIGHT CHAIN"/>
    <property type="match status" value="1"/>
</dbReference>
<evidence type="ECO:0000256" key="2">
    <source>
        <dbReference type="ARBA" id="ARBA00009622"/>
    </source>
</evidence>
<dbReference type="Gene3D" id="1.25.40.10">
    <property type="entry name" value="Tetratricopeptide repeat domain"/>
    <property type="match status" value="1"/>
</dbReference>
<evidence type="ECO:0000256" key="8">
    <source>
        <dbReference type="ARBA" id="ARBA00023175"/>
    </source>
</evidence>
<dbReference type="Pfam" id="PF12770">
    <property type="entry name" value="CHAT"/>
    <property type="match status" value="1"/>
</dbReference>
<dbReference type="GO" id="GO:0019894">
    <property type="term" value="F:kinesin binding"/>
    <property type="evidence" value="ECO:0007669"/>
    <property type="project" value="TreeGrafter"/>
</dbReference>
<feature type="chain" id="PRO_5037769067" evidence="11">
    <location>
        <begin position="22"/>
        <end position="769"/>
    </location>
</feature>
<sequence>MERFVRTLLLVILFLSSAPLAQSQGFLVEELNKRVSDLLQQGRYTDAFPVAQEAVAVAKKSLRPDDTDLAKSLNNMAEVYRAQGRYADAERLFKKALTMRETTRPDDADLARLLNNMAELYIVQDRYADAETLLKRALMIWEATRPDHPDYALALNNMAVLCSRQWRYAEANVLFARCLKITEDTMGSAHPRVSEVLHNLTPLTLVLGRIDDTVAFSIRAHSIDEYNMERILLTGFEEQKRMYMRTMLAAHSWAISLHALYAPSNLSALRLAISSVLRWKGRVLDSMRDTYGATVRRLADEDRKTLAELQSVTGQLATLVNTGPGAMAPEQYRQTLDRLEAIRGSLQEKLSQRSGEVRAETRTITLEAVQQAIPKDSALVELTVCPTYDAAMGLWVGEAHYVAYVLWPDRTPAWVDLGEAGPIEQAAAKLREALGDHTRTDVVTLARALDDLTMRRIRRLLGPTRTVLLSPDGVLNLIPFGALVDEKGDYLVKEFSFVYLTSGRDILQMQVAVDSKTTPIIIANPDYSLYGVDFPRRCWPSLPGTSDEAESLKGLLPDARVLEWEEASEEKLKEVSGPQILHIATHGFFKDRTSEKGTFWKAPAYGASWPIASTPLVVDNPLLRSGLVLAGANSPAKEGREDGIITALEMAHLDLWGTKLVVLSACETGTGEVQTGEGVYGLRRSLVLAGSQSQVMSLWKVSDVATQLLMVAYYKGLRAGEGRSEALRKAQVAMLESRDRSHPYFWASFIASGDWRRMDWKARRNAEAP</sequence>
<dbReference type="PROSITE" id="PS50005">
    <property type="entry name" value="TPR"/>
    <property type="match status" value="1"/>
</dbReference>
<accession>A0A971S2M8</accession>
<dbReference type="Proteomes" id="UP000777265">
    <property type="component" value="Unassembled WGS sequence"/>
</dbReference>
<dbReference type="PRINTS" id="PR00381">
    <property type="entry name" value="KINESINLIGHT"/>
</dbReference>
<evidence type="ECO:0000256" key="5">
    <source>
        <dbReference type="ARBA" id="ARBA00022737"/>
    </source>
</evidence>
<comment type="caution">
    <text evidence="13">The sequence shown here is derived from an EMBL/GenBank/DDBJ whole genome shotgun (WGS) entry which is preliminary data.</text>
</comment>
<dbReference type="EMBL" id="JAAYEE010000306">
    <property type="protein sequence ID" value="NLW36844.1"/>
    <property type="molecule type" value="Genomic_DNA"/>
</dbReference>
<dbReference type="GO" id="GO:0005874">
    <property type="term" value="C:microtubule"/>
    <property type="evidence" value="ECO:0007669"/>
    <property type="project" value="UniProtKB-KW"/>
</dbReference>
<evidence type="ECO:0000313" key="14">
    <source>
        <dbReference type="Proteomes" id="UP000777265"/>
    </source>
</evidence>
<organism evidence="13 14">
    <name type="scientific">Syntrophorhabdus aromaticivorans</name>
    <dbReference type="NCBI Taxonomy" id="328301"/>
    <lineage>
        <taxon>Bacteria</taxon>
        <taxon>Pseudomonadati</taxon>
        <taxon>Thermodesulfobacteriota</taxon>
        <taxon>Syntrophorhabdia</taxon>
        <taxon>Syntrophorhabdales</taxon>
        <taxon>Syntrophorhabdaceae</taxon>
        <taxon>Syntrophorhabdus</taxon>
    </lineage>
</organism>
<keyword evidence="7" id="KW-0175">Coiled coil</keyword>
<dbReference type="SMART" id="SM00028">
    <property type="entry name" value="TPR"/>
    <property type="match status" value="3"/>
</dbReference>
<protein>
    <submittedName>
        <fullName evidence="13">CHAT domain-containing protein</fullName>
    </submittedName>
</protein>
<feature type="signal peptide" evidence="11">
    <location>
        <begin position="1"/>
        <end position="21"/>
    </location>
</feature>